<feature type="region of interest" description="Disordered" evidence="1">
    <location>
        <begin position="433"/>
        <end position="454"/>
    </location>
</feature>
<sequence length="454" mass="48679">MEWRRRTPAPAITVALTGTALIALQSPASADVLSLANFQLRPNAYGTALRDRADALPLKKGTVTNIMNDLNRKRDDGAPVTVGGACNSAAVGPGVKPSIQRSLCFQDDDNESTQWYPQGVTTVADMQADQQWGDGYQPVLVSWYDANTDSTVKGVRVSFMNRTTGAYRHVLLVYPKQSNGITSYDSVRVSQDNTNGNYNTSLHAGGMVWYGDYLFVADTGRGFRVFDMRRIFDLGASENGTTDGDHLIGYQNGTYYGYGYRYIMPQVGSWTHTAATGTKCSDNVGAEDGSPNFSHTSLDRSGTDTLIAGEYCAGTEDTNGRVATWPMAGAFSGGELIMDPDRRWNANAAYTLPVSNVQGATRFGGKWYLSQSHGLTSAGTLHTAVPDVRPPAVTGPLRATGDAPLPIGPEDLSHWPGGSATSPTLGAIWSVSEHPGNKSNGDGEGRRMVWAVNP</sequence>
<dbReference type="RefSeq" id="WP_344591872.1">
    <property type="nucleotide sequence ID" value="NZ_BAAARW010000019.1"/>
</dbReference>
<keyword evidence="4" id="KW-1185">Reference proteome</keyword>
<name>A0ABN3JIU3_9ACTN</name>
<gene>
    <name evidence="3" type="ORF">GCM10010191_48790</name>
</gene>
<comment type="caution">
    <text evidence="3">The sequence shown here is derived from an EMBL/GenBank/DDBJ whole genome shotgun (WGS) entry which is preliminary data.</text>
</comment>
<organism evidence="3 4">
    <name type="scientific">Actinomadura vinacea</name>
    <dbReference type="NCBI Taxonomy" id="115336"/>
    <lineage>
        <taxon>Bacteria</taxon>
        <taxon>Bacillati</taxon>
        <taxon>Actinomycetota</taxon>
        <taxon>Actinomycetes</taxon>
        <taxon>Streptosporangiales</taxon>
        <taxon>Thermomonosporaceae</taxon>
        <taxon>Actinomadura</taxon>
    </lineage>
</organism>
<keyword evidence="2" id="KW-0732">Signal</keyword>
<proteinExistence type="predicted"/>
<feature type="signal peptide" evidence="2">
    <location>
        <begin position="1"/>
        <end position="30"/>
    </location>
</feature>
<dbReference type="Proteomes" id="UP001501231">
    <property type="component" value="Unassembled WGS sequence"/>
</dbReference>
<dbReference type="EMBL" id="BAAARW010000019">
    <property type="protein sequence ID" value="GAA2429612.1"/>
    <property type="molecule type" value="Genomic_DNA"/>
</dbReference>
<evidence type="ECO:0000256" key="1">
    <source>
        <dbReference type="SAM" id="MobiDB-lite"/>
    </source>
</evidence>
<evidence type="ECO:0008006" key="5">
    <source>
        <dbReference type="Google" id="ProtNLM"/>
    </source>
</evidence>
<feature type="chain" id="PRO_5046694785" description="Secreted protein" evidence="2">
    <location>
        <begin position="31"/>
        <end position="454"/>
    </location>
</feature>
<protein>
    <recommendedName>
        <fullName evidence="5">Secreted protein</fullName>
    </recommendedName>
</protein>
<evidence type="ECO:0000256" key="2">
    <source>
        <dbReference type="SAM" id="SignalP"/>
    </source>
</evidence>
<reference evidence="3 4" key="1">
    <citation type="journal article" date="2019" name="Int. J. Syst. Evol. Microbiol.">
        <title>The Global Catalogue of Microorganisms (GCM) 10K type strain sequencing project: providing services to taxonomists for standard genome sequencing and annotation.</title>
        <authorList>
            <consortium name="The Broad Institute Genomics Platform"/>
            <consortium name="The Broad Institute Genome Sequencing Center for Infectious Disease"/>
            <person name="Wu L."/>
            <person name="Ma J."/>
        </authorList>
    </citation>
    <scope>NUCLEOTIDE SEQUENCE [LARGE SCALE GENOMIC DNA]</scope>
    <source>
        <strain evidence="3 4">JCM 3325</strain>
    </source>
</reference>
<accession>A0ABN3JIU3</accession>
<evidence type="ECO:0000313" key="3">
    <source>
        <dbReference type="EMBL" id="GAA2429612.1"/>
    </source>
</evidence>
<evidence type="ECO:0000313" key="4">
    <source>
        <dbReference type="Proteomes" id="UP001501231"/>
    </source>
</evidence>